<dbReference type="PANTHER" id="PTHR42928">
    <property type="entry name" value="TRICARBOXYLATE-BINDING PROTEIN"/>
    <property type="match status" value="1"/>
</dbReference>
<comment type="similarity">
    <text evidence="1">Belongs to the UPF0065 (bug) family.</text>
</comment>
<name>A0A853F4R6_9BURK</name>
<evidence type="ECO:0000256" key="1">
    <source>
        <dbReference type="ARBA" id="ARBA00006987"/>
    </source>
</evidence>
<proteinExistence type="inferred from homology"/>
<dbReference type="InterPro" id="IPR005064">
    <property type="entry name" value="BUG"/>
</dbReference>
<evidence type="ECO:0000313" key="4">
    <source>
        <dbReference type="Proteomes" id="UP000580517"/>
    </source>
</evidence>
<dbReference type="EMBL" id="JACCEW010000001">
    <property type="protein sequence ID" value="NYT35475.1"/>
    <property type="molecule type" value="Genomic_DNA"/>
</dbReference>
<dbReference type="PIRSF" id="PIRSF017082">
    <property type="entry name" value="YflP"/>
    <property type="match status" value="1"/>
</dbReference>
<dbReference type="CDD" id="cd13578">
    <property type="entry name" value="PBP2_Bug27"/>
    <property type="match status" value="1"/>
</dbReference>
<evidence type="ECO:0000313" key="3">
    <source>
        <dbReference type="EMBL" id="NYT35475.1"/>
    </source>
</evidence>
<comment type="caution">
    <text evidence="3">The sequence shown here is derived from an EMBL/GenBank/DDBJ whole genome shotgun (WGS) entry which is preliminary data.</text>
</comment>
<evidence type="ECO:0000256" key="2">
    <source>
        <dbReference type="SAM" id="SignalP"/>
    </source>
</evidence>
<feature type="signal peptide" evidence="2">
    <location>
        <begin position="1"/>
        <end position="24"/>
    </location>
</feature>
<dbReference type="Pfam" id="PF03401">
    <property type="entry name" value="TctC"/>
    <property type="match status" value="1"/>
</dbReference>
<dbReference type="RefSeq" id="WP_129968273.1">
    <property type="nucleotide sequence ID" value="NZ_JACCEW010000001.1"/>
</dbReference>
<keyword evidence="4" id="KW-1185">Reference proteome</keyword>
<dbReference type="Gene3D" id="3.40.190.150">
    <property type="entry name" value="Bordetella uptake gene, domain 1"/>
    <property type="match status" value="1"/>
</dbReference>
<dbReference type="PANTHER" id="PTHR42928:SF5">
    <property type="entry name" value="BLR1237 PROTEIN"/>
    <property type="match status" value="1"/>
</dbReference>
<dbReference type="OrthoDB" id="8678477at2"/>
<keyword evidence="2" id="KW-0732">Signal</keyword>
<sequence>MLRRIGQGALLSLALMGLGAQAQADNVFPDKPIKMVVPYPPGGPTDLLSRAAANAMAKVAGQTVVVDNKTGASGMIGAEQVARSSPDGYTILANASLHVINPHIYKRMSYDSFKDFVPVTQLAAVPLVLVVPKDSPVKTPQDLVALAKSRAEGLNFGSAGTASAQHLSGELFKHLAGITMQHIPYRGSAPALTDLAGGQLDLMFDSMPSAMSFIRSGQLRAIAVTTPKRVDVLPDVPTMAESGYPTFDTSTWYGIWAPAGTPPEVVGKLADYARQGLQDPKLIETYASLGAQPVGSTPQEFAAYNRSEGEKWAELVKLANVPKQ</sequence>
<organism evidence="3 4">
    <name type="scientific">Allopusillimonas soli</name>
    <dbReference type="NCBI Taxonomy" id="659016"/>
    <lineage>
        <taxon>Bacteria</taxon>
        <taxon>Pseudomonadati</taxon>
        <taxon>Pseudomonadota</taxon>
        <taxon>Betaproteobacteria</taxon>
        <taxon>Burkholderiales</taxon>
        <taxon>Alcaligenaceae</taxon>
        <taxon>Allopusillimonas</taxon>
    </lineage>
</organism>
<reference evidence="3 4" key="1">
    <citation type="submission" date="2020-07" db="EMBL/GenBank/DDBJ databases">
        <title>Taxonomic revisions and descriptions of new bacterial species based on genomic comparisons in the high-G+C-content subgroup of the family Alcaligenaceae.</title>
        <authorList>
            <person name="Szabo A."/>
            <person name="Felfoldi T."/>
        </authorList>
    </citation>
    <scope>NUCLEOTIDE SEQUENCE [LARGE SCALE GENOMIC DNA]</scope>
    <source>
        <strain evidence="3 4">DSM 25264</strain>
    </source>
</reference>
<dbReference type="Gene3D" id="3.40.190.10">
    <property type="entry name" value="Periplasmic binding protein-like II"/>
    <property type="match status" value="1"/>
</dbReference>
<dbReference type="InterPro" id="IPR042100">
    <property type="entry name" value="Bug_dom1"/>
</dbReference>
<feature type="chain" id="PRO_5032474143" evidence="2">
    <location>
        <begin position="25"/>
        <end position="324"/>
    </location>
</feature>
<dbReference type="AlphaFoldDB" id="A0A853F4R6"/>
<dbReference type="Proteomes" id="UP000580517">
    <property type="component" value="Unassembled WGS sequence"/>
</dbReference>
<dbReference type="SUPFAM" id="SSF53850">
    <property type="entry name" value="Periplasmic binding protein-like II"/>
    <property type="match status" value="1"/>
</dbReference>
<gene>
    <name evidence="3" type="ORF">H0A68_01210</name>
</gene>
<accession>A0A853F4R6</accession>
<protein>
    <submittedName>
        <fullName evidence="3">Tripartite tricarboxylate transporter substrate binding protein</fullName>
    </submittedName>
</protein>